<dbReference type="SMART" id="SM00388">
    <property type="entry name" value="HisKA"/>
    <property type="match status" value="1"/>
</dbReference>
<evidence type="ECO:0000256" key="5">
    <source>
        <dbReference type="ARBA" id="ARBA00022475"/>
    </source>
</evidence>
<keyword evidence="18" id="KW-1185">Reference proteome</keyword>
<keyword evidence="4" id="KW-0813">Transport</keyword>
<dbReference type="InterPro" id="IPR035965">
    <property type="entry name" value="PAS-like_dom_sf"/>
</dbReference>
<dbReference type="PRINTS" id="PR00344">
    <property type="entry name" value="BCTRLSENSOR"/>
</dbReference>
<evidence type="ECO:0000259" key="16">
    <source>
        <dbReference type="PROSITE" id="PS50109"/>
    </source>
</evidence>
<accession>A0AAP8MG35</accession>
<evidence type="ECO:0000313" key="18">
    <source>
        <dbReference type="Proteomes" id="UP000235162"/>
    </source>
</evidence>
<dbReference type="SUPFAM" id="SSF55785">
    <property type="entry name" value="PYP-like sensor domain (PAS domain)"/>
    <property type="match status" value="1"/>
</dbReference>
<name>A0AAP8MG35_9GAMM</name>
<evidence type="ECO:0000256" key="2">
    <source>
        <dbReference type="ARBA" id="ARBA00004236"/>
    </source>
</evidence>
<gene>
    <name evidence="17" type="primary">phoR</name>
    <name evidence="17" type="ORF">C0029_10820</name>
</gene>
<dbReference type="InterPro" id="IPR036097">
    <property type="entry name" value="HisK_dim/P_sf"/>
</dbReference>
<dbReference type="FunFam" id="1.10.287.130:FF:000001">
    <property type="entry name" value="Two-component sensor histidine kinase"/>
    <property type="match status" value="1"/>
</dbReference>
<evidence type="ECO:0000256" key="11">
    <source>
        <dbReference type="ARBA" id="ARBA00022840"/>
    </source>
</evidence>
<proteinExistence type="predicted"/>
<feature type="transmembrane region" description="Helical" evidence="15">
    <location>
        <begin position="30"/>
        <end position="49"/>
    </location>
</feature>
<dbReference type="Gene3D" id="3.30.565.10">
    <property type="entry name" value="Histidine kinase-like ATPase, C-terminal domain"/>
    <property type="match status" value="1"/>
</dbReference>
<dbReference type="GO" id="GO:0005886">
    <property type="term" value="C:plasma membrane"/>
    <property type="evidence" value="ECO:0007669"/>
    <property type="project" value="UniProtKB-SubCell"/>
</dbReference>
<keyword evidence="11" id="KW-0067">ATP-binding</keyword>
<dbReference type="AlphaFoldDB" id="A0AAP8MG35"/>
<dbReference type="Gene3D" id="3.30.450.20">
    <property type="entry name" value="PAS domain"/>
    <property type="match status" value="1"/>
</dbReference>
<evidence type="ECO:0000313" key="17">
    <source>
        <dbReference type="EMBL" id="PLW86857.1"/>
    </source>
</evidence>
<dbReference type="Gene3D" id="1.10.287.130">
    <property type="match status" value="1"/>
</dbReference>
<dbReference type="GO" id="GO:0005524">
    <property type="term" value="F:ATP binding"/>
    <property type="evidence" value="ECO:0007669"/>
    <property type="project" value="UniProtKB-KW"/>
</dbReference>
<dbReference type="InterPro" id="IPR005467">
    <property type="entry name" value="His_kinase_dom"/>
</dbReference>
<protein>
    <recommendedName>
        <fullName evidence="3">histidine kinase</fullName>
        <ecNumber evidence="3">2.7.13.3</ecNumber>
    </recommendedName>
</protein>
<sequence length="422" mass="46912">MEWLASVFRLIGTIALAALAGFYFGNPLVWALLAAIGLLLFWSLQLWRLQEWLADSSKAPPDLFGVWGEVVARVYKGQRKATATEERLQSTVDYLLDSFAAMRDGVVIIDSQGALRWCNDAAQGLLTLRYPDDIGQAISNIVRQPEFAEYLTEGDYGDPLVFETSGPIKFHLQLVVTQFAEGDTLLFVRDVTNVVRTEQMRRDFVGNVSHELRTPLTVISGYLGTFIADPGNIPQQYVRAMTQMAGQADRMENLLKDLLWLSRIESTESQAKGETVDVATLLEELKEEVSNTHPDNPLQLDIQSQGKVSGDYRELYSAVSNLVFNAFKYSDEGVPVTARWRQDERNLILDIVDQGIGIDPRHFARLTERFYRVDDSRSSETGGTGLGLAIVKHVAAAHGAQLDIDSKLGSGSTFSLVFPSQD</sequence>
<dbReference type="SMART" id="SM00387">
    <property type="entry name" value="HATPase_c"/>
    <property type="match status" value="1"/>
</dbReference>
<keyword evidence="14 15" id="KW-0472">Membrane</keyword>
<reference evidence="17 18" key="1">
    <citation type="submission" date="2018-01" db="EMBL/GenBank/DDBJ databases">
        <title>The draft genome sequence of Halioglobus japonicus S1-36.</title>
        <authorList>
            <person name="Du Z.-J."/>
            <person name="Shi M.-J."/>
        </authorList>
    </citation>
    <scope>NUCLEOTIDE SEQUENCE [LARGE SCALE GENOMIC DNA]</scope>
    <source>
        <strain evidence="17 18">S1-36</strain>
    </source>
</reference>
<dbReference type="EC" id="2.7.13.3" evidence="3"/>
<dbReference type="GO" id="GO:0016036">
    <property type="term" value="P:cellular response to phosphate starvation"/>
    <property type="evidence" value="ECO:0007669"/>
    <property type="project" value="TreeGrafter"/>
</dbReference>
<dbReference type="GO" id="GO:0004721">
    <property type="term" value="F:phosphoprotein phosphatase activity"/>
    <property type="evidence" value="ECO:0007669"/>
    <property type="project" value="InterPro"/>
</dbReference>
<keyword evidence="12 15" id="KW-1133">Transmembrane helix</keyword>
<dbReference type="Pfam" id="PF00512">
    <property type="entry name" value="HisKA"/>
    <property type="match status" value="1"/>
</dbReference>
<dbReference type="InterPro" id="IPR021766">
    <property type="entry name" value="PhoR_N"/>
</dbReference>
<evidence type="ECO:0000256" key="13">
    <source>
        <dbReference type="ARBA" id="ARBA00023012"/>
    </source>
</evidence>
<dbReference type="PROSITE" id="PS50109">
    <property type="entry name" value="HIS_KIN"/>
    <property type="match status" value="1"/>
</dbReference>
<dbReference type="SUPFAM" id="SSF55874">
    <property type="entry name" value="ATPase domain of HSP90 chaperone/DNA topoisomerase II/histidine kinase"/>
    <property type="match status" value="1"/>
</dbReference>
<dbReference type="InterPro" id="IPR050351">
    <property type="entry name" value="BphY/WalK/GraS-like"/>
</dbReference>
<comment type="catalytic activity">
    <reaction evidence="1">
        <text>ATP + protein L-histidine = ADP + protein N-phospho-L-histidine.</text>
        <dbReference type="EC" id="2.7.13.3"/>
    </reaction>
</comment>
<dbReference type="InterPro" id="IPR036890">
    <property type="entry name" value="HATPase_C_sf"/>
</dbReference>
<dbReference type="InterPro" id="IPR014310">
    <property type="entry name" value="Sig_transdc_His_kinase_PhoR"/>
</dbReference>
<dbReference type="RefSeq" id="WP_084199664.1">
    <property type="nucleotide sequence ID" value="NZ_BMYL01000009.1"/>
</dbReference>
<dbReference type="NCBIfam" id="TIGR02966">
    <property type="entry name" value="phoR_proteo"/>
    <property type="match status" value="1"/>
</dbReference>
<dbReference type="EMBL" id="PKUR01000002">
    <property type="protein sequence ID" value="PLW86857.1"/>
    <property type="molecule type" value="Genomic_DNA"/>
</dbReference>
<comment type="caution">
    <text evidence="17">The sequence shown here is derived from an EMBL/GenBank/DDBJ whole genome shotgun (WGS) entry which is preliminary data.</text>
</comment>
<evidence type="ECO:0000256" key="15">
    <source>
        <dbReference type="SAM" id="Phobius"/>
    </source>
</evidence>
<dbReference type="InterPro" id="IPR003594">
    <property type="entry name" value="HATPase_dom"/>
</dbReference>
<feature type="domain" description="Histidine kinase" evidence="16">
    <location>
        <begin position="207"/>
        <end position="422"/>
    </location>
</feature>
<evidence type="ECO:0000256" key="14">
    <source>
        <dbReference type="ARBA" id="ARBA00023136"/>
    </source>
</evidence>
<dbReference type="PANTHER" id="PTHR45453:SF1">
    <property type="entry name" value="PHOSPHATE REGULON SENSOR PROTEIN PHOR"/>
    <property type="match status" value="1"/>
</dbReference>
<dbReference type="Pfam" id="PF11808">
    <property type="entry name" value="PhoR"/>
    <property type="match status" value="1"/>
</dbReference>
<keyword evidence="8 15" id="KW-0812">Transmembrane</keyword>
<organism evidence="17 18">
    <name type="scientific">Halioglobus japonicus</name>
    <dbReference type="NCBI Taxonomy" id="930805"/>
    <lineage>
        <taxon>Bacteria</taxon>
        <taxon>Pseudomonadati</taxon>
        <taxon>Pseudomonadota</taxon>
        <taxon>Gammaproteobacteria</taxon>
        <taxon>Cellvibrionales</taxon>
        <taxon>Halieaceae</taxon>
        <taxon>Halioglobus</taxon>
    </lineage>
</organism>
<keyword evidence="5" id="KW-1003">Cell membrane</keyword>
<keyword evidence="6" id="KW-0597">Phosphoprotein</keyword>
<keyword evidence="9" id="KW-0547">Nucleotide-binding</keyword>
<evidence type="ECO:0000256" key="10">
    <source>
        <dbReference type="ARBA" id="ARBA00022777"/>
    </source>
</evidence>
<evidence type="ECO:0000256" key="9">
    <source>
        <dbReference type="ARBA" id="ARBA00022741"/>
    </source>
</evidence>
<dbReference type="FunFam" id="3.30.565.10:FF:000006">
    <property type="entry name" value="Sensor histidine kinase WalK"/>
    <property type="match status" value="1"/>
</dbReference>
<dbReference type="KEGG" id="hja:BST95_11820"/>
<evidence type="ECO:0000256" key="3">
    <source>
        <dbReference type="ARBA" id="ARBA00012438"/>
    </source>
</evidence>
<evidence type="ECO:0000256" key="1">
    <source>
        <dbReference type="ARBA" id="ARBA00000085"/>
    </source>
</evidence>
<keyword evidence="13" id="KW-0902">Two-component regulatory system</keyword>
<dbReference type="SUPFAM" id="SSF47384">
    <property type="entry name" value="Homodimeric domain of signal transducing histidine kinase"/>
    <property type="match status" value="1"/>
</dbReference>
<dbReference type="Proteomes" id="UP000235162">
    <property type="component" value="Unassembled WGS sequence"/>
</dbReference>
<dbReference type="Pfam" id="PF02518">
    <property type="entry name" value="HATPase_c"/>
    <property type="match status" value="1"/>
</dbReference>
<keyword evidence="10 17" id="KW-0418">Kinase</keyword>
<keyword evidence="7" id="KW-0808">Transferase</keyword>
<dbReference type="CDD" id="cd00082">
    <property type="entry name" value="HisKA"/>
    <property type="match status" value="1"/>
</dbReference>
<dbReference type="PANTHER" id="PTHR45453">
    <property type="entry name" value="PHOSPHATE REGULON SENSOR PROTEIN PHOR"/>
    <property type="match status" value="1"/>
</dbReference>
<evidence type="ECO:0000256" key="6">
    <source>
        <dbReference type="ARBA" id="ARBA00022553"/>
    </source>
</evidence>
<dbReference type="GO" id="GO:0000155">
    <property type="term" value="F:phosphorelay sensor kinase activity"/>
    <property type="evidence" value="ECO:0007669"/>
    <property type="project" value="InterPro"/>
</dbReference>
<dbReference type="InterPro" id="IPR004358">
    <property type="entry name" value="Sig_transdc_His_kin-like_C"/>
</dbReference>
<evidence type="ECO:0000256" key="8">
    <source>
        <dbReference type="ARBA" id="ARBA00022692"/>
    </source>
</evidence>
<dbReference type="InterPro" id="IPR003661">
    <property type="entry name" value="HisK_dim/P_dom"/>
</dbReference>
<evidence type="ECO:0000256" key="4">
    <source>
        <dbReference type="ARBA" id="ARBA00022448"/>
    </source>
</evidence>
<comment type="subcellular location">
    <subcellularLocation>
        <location evidence="2">Cell membrane</location>
    </subcellularLocation>
</comment>
<evidence type="ECO:0000256" key="7">
    <source>
        <dbReference type="ARBA" id="ARBA00022679"/>
    </source>
</evidence>
<evidence type="ECO:0000256" key="12">
    <source>
        <dbReference type="ARBA" id="ARBA00022989"/>
    </source>
</evidence>